<feature type="region of interest" description="Disordered" evidence="1">
    <location>
        <begin position="475"/>
        <end position="529"/>
    </location>
</feature>
<feature type="transmembrane region" description="Helical" evidence="2">
    <location>
        <begin position="389"/>
        <end position="410"/>
    </location>
</feature>
<evidence type="ECO:0000313" key="3">
    <source>
        <dbReference type="EMBL" id="CAD9661755.1"/>
    </source>
</evidence>
<feature type="transmembrane region" description="Helical" evidence="2">
    <location>
        <begin position="175"/>
        <end position="199"/>
    </location>
</feature>
<feature type="transmembrane region" description="Helical" evidence="2">
    <location>
        <begin position="318"/>
        <end position="338"/>
    </location>
</feature>
<feature type="transmembrane region" description="Helical" evidence="2">
    <location>
        <begin position="661"/>
        <end position="686"/>
    </location>
</feature>
<gene>
    <name evidence="3" type="ORF">RMAR1173_LOCUS1131</name>
</gene>
<feature type="transmembrane region" description="Helical" evidence="2">
    <location>
        <begin position="617"/>
        <end position="641"/>
    </location>
</feature>
<evidence type="ECO:0000256" key="2">
    <source>
        <dbReference type="SAM" id="Phobius"/>
    </source>
</evidence>
<dbReference type="AlphaFoldDB" id="A0A7S2R6C8"/>
<feature type="transmembrane region" description="Helical" evidence="2">
    <location>
        <begin position="585"/>
        <end position="605"/>
    </location>
</feature>
<evidence type="ECO:0000256" key="1">
    <source>
        <dbReference type="SAM" id="MobiDB-lite"/>
    </source>
</evidence>
<feature type="region of interest" description="Disordered" evidence="1">
    <location>
        <begin position="734"/>
        <end position="823"/>
    </location>
</feature>
<reference evidence="3" key="1">
    <citation type="submission" date="2021-01" db="EMBL/GenBank/DDBJ databases">
        <authorList>
            <person name="Corre E."/>
            <person name="Pelletier E."/>
            <person name="Niang G."/>
            <person name="Scheremetjew M."/>
            <person name="Finn R."/>
            <person name="Kale V."/>
            <person name="Holt S."/>
            <person name="Cochrane G."/>
            <person name="Meng A."/>
            <person name="Brown T."/>
            <person name="Cohen L."/>
        </authorList>
    </citation>
    <scope>NUCLEOTIDE SEQUENCE</scope>
    <source>
        <strain evidence="3">CCMP1243</strain>
    </source>
</reference>
<feature type="transmembrane region" description="Helical" evidence="2">
    <location>
        <begin position="430"/>
        <end position="454"/>
    </location>
</feature>
<accession>A0A7S2R6C8</accession>
<organism evidence="3">
    <name type="scientific">Rhizochromulina marina</name>
    <dbReference type="NCBI Taxonomy" id="1034831"/>
    <lineage>
        <taxon>Eukaryota</taxon>
        <taxon>Sar</taxon>
        <taxon>Stramenopiles</taxon>
        <taxon>Ochrophyta</taxon>
        <taxon>Dictyochophyceae</taxon>
        <taxon>Rhizochromulinales</taxon>
        <taxon>Rhizochromulina</taxon>
    </lineage>
</organism>
<sequence length="823" mass="85177">MCSVSALLLTGTAGLGLLELAQSGLLNGSEAVLGLVVMAAFGLVCLGAFLFGFRTPLVPPLSRPGAASGKAAWAPAAWDLHVALSVLVLGALAGGWGVQPLQAASQSEGGQSSAGSASWVQAFVEGYTFSFHEAFILGSGVVALSGWHLCECGRKSGLETNPAVAVGSAPSADAAVFFCFGGGLIAISTLMDLAALAVSRRPVPLLHFLGLTCRAVALFVAIHAALRVAQAVRRGASTEEPPSLITSQGPTLSAYQAPPSSGLLSLDSLFDFKPEADQKPQGLHHRPPLTLSALAALPAVDAGARDLRALARACNKALALHGLTFQLEALLLVTAAAYPADVSGAPAGPTLLLSIGQALGFGMHGAGITVFCHTLALHDSEAWPGFQILISLAGLGGAALPVLTLHNNHFVRALRTGTFNMDRQAPNPPYVLIVATFVLFILRIVSGVVLFYTYARLPQDLHSLVLPEPLATADEGNAHHGDLDKEEEDEQEEGETTSKGRSADEEVAGVPSWGPSLSSSSRTAASDSANPPLLRLTVGTLAPWFASVLLLGLVSSILTTAVFGGDVSGYGSQTADAFHLFSFPSSYGLIFHFAYLLTGFFVNGILFRFPPSLDISLAFTCSAAFVAVSCCLIFVSCAVFWSGASTLGADSDVHLPLASWLGWDTSVLVLLFGICAAIAAQAVTLWRLTRRVASQVTYGLHRSGGAVTIRCSQGAVSKGMCGSTREGVCPSGGVVSSAAVQPSPSPSVRHRSPLPPVPLAEEERRPTPADMSSPSKLGLFSSGRGGGSDDRSTTAGERPPGTKAAQKPIPPPTPTSIFADFWH</sequence>
<feature type="compositionally biased region" description="Acidic residues" evidence="1">
    <location>
        <begin position="484"/>
        <end position="495"/>
    </location>
</feature>
<keyword evidence="2" id="KW-0472">Membrane</keyword>
<feature type="transmembrane region" description="Helical" evidence="2">
    <location>
        <begin position="31"/>
        <end position="53"/>
    </location>
</feature>
<keyword evidence="2" id="KW-1133">Transmembrane helix</keyword>
<protein>
    <submittedName>
        <fullName evidence="3">Uncharacterized protein</fullName>
    </submittedName>
</protein>
<name>A0A7S2R6C8_9STRA</name>
<keyword evidence="2" id="KW-0812">Transmembrane</keyword>
<feature type="transmembrane region" description="Helical" evidence="2">
    <location>
        <begin position="205"/>
        <end position="226"/>
    </location>
</feature>
<proteinExistence type="predicted"/>
<dbReference type="EMBL" id="HBHJ01001753">
    <property type="protein sequence ID" value="CAD9661755.1"/>
    <property type="molecule type" value="Transcribed_RNA"/>
</dbReference>
<feature type="compositionally biased region" description="Low complexity" evidence="1">
    <location>
        <begin position="516"/>
        <end position="529"/>
    </location>
</feature>
<feature type="transmembrane region" description="Helical" evidence="2">
    <location>
        <begin position="541"/>
        <end position="565"/>
    </location>
</feature>
<feature type="transmembrane region" description="Helical" evidence="2">
    <location>
        <begin position="358"/>
        <end position="377"/>
    </location>
</feature>